<name>A0A1F8HB40_9BACT</name>
<evidence type="ECO:0000256" key="2">
    <source>
        <dbReference type="ARBA" id="ARBA00022827"/>
    </source>
</evidence>
<comment type="caution">
    <text evidence="7">The sequence shown here is derived from an EMBL/GenBank/DDBJ whole genome shotgun (WGS) entry which is preliminary data.</text>
</comment>
<evidence type="ECO:0000313" key="8">
    <source>
        <dbReference type="Proteomes" id="UP000177745"/>
    </source>
</evidence>
<dbReference type="InterPro" id="IPR050097">
    <property type="entry name" value="Ferredoxin-NADP_redctase_2"/>
</dbReference>
<evidence type="ECO:0000256" key="3">
    <source>
        <dbReference type="ARBA" id="ARBA00023002"/>
    </source>
</evidence>
<feature type="domain" description="FAD/NAD(P)-binding" evidence="6">
    <location>
        <begin position="2"/>
        <end position="297"/>
    </location>
</feature>
<evidence type="ECO:0000256" key="4">
    <source>
        <dbReference type="ARBA" id="ARBA00023157"/>
    </source>
</evidence>
<dbReference type="PRINTS" id="PR00469">
    <property type="entry name" value="PNDRDTASEII"/>
</dbReference>
<keyword evidence="1" id="KW-0285">Flavoprotein</keyword>
<dbReference type="InterPro" id="IPR023753">
    <property type="entry name" value="FAD/NAD-binding_dom"/>
</dbReference>
<dbReference type="InterPro" id="IPR036188">
    <property type="entry name" value="FAD/NAD-bd_sf"/>
</dbReference>
<proteinExistence type="predicted"/>
<protein>
    <recommendedName>
        <fullName evidence="6">FAD/NAD(P)-binding domain-containing protein</fullName>
    </recommendedName>
</protein>
<keyword evidence="4" id="KW-1015">Disulfide bond</keyword>
<keyword evidence="3" id="KW-0560">Oxidoreductase</keyword>
<keyword evidence="2" id="KW-0274">FAD</keyword>
<keyword evidence="5" id="KW-0676">Redox-active center</keyword>
<evidence type="ECO:0000256" key="5">
    <source>
        <dbReference type="ARBA" id="ARBA00023284"/>
    </source>
</evidence>
<dbReference type="EMBL" id="MGKY01000001">
    <property type="protein sequence ID" value="OGN34390.1"/>
    <property type="molecule type" value="Genomic_DNA"/>
</dbReference>
<sequence>MFDLIIIGGSAAATSAGIYAARRGLNFKIITKDFGGEVATSGEIGNWPGVPQTDGITLTNQFKEHLKFYNVVPEEGVEVDKIAKQPDGTFLITAPKDGSAKIEYKARAVIVATGVHPRELNVPGEKEFRNKGVSYCTVCDGPLFSGKTTAVIGGGNSALEAGLMLADISSKVYIINKNAWFKGEKILLDKLIAKKNVEIVYNAKTTQIVGGPPAGGFVTGLKYEKEKDVEREIKVDGIFVHIGMTPNSYIVPAEAQKNNFGEIVVNKNCETNIPGLYAAGDVTDVSFNQIVIAAGQGCIATLSAVNYLNKLK</sequence>
<accession>A0A1F8HB40</accession>
<dbReference type="Pfam" id="PF07992">
    <property type="entry name" value="Pyr_redox_2"/>
    <property type="match status" value="1"/>
</dbReference>
<dbReference type="Proteomes" id="UP000177745">
    <property type="component" value="Unassembled WGS sequence"/>
</dbReference>
<evidence type="ECO:0000256" key="1">
    <source>
        <dbReference type="ARBA" id="ARBA00022630"/>
    </source>
</evidence>
<reference evidence="7 8" key="1">
    <citation type="journal article" date="2016" name="Nat. Commun.">
        <title>Thousands of microbial genomes shed light on interconnected biogeochemical processes in an aquifer system.</title>
        <authorList>
            <person name="Anantharaman K."/>
            <person name="Brown C.T."/>
            <person name="Hug L.A."/>
            <person name="Sharon I."/>
            <person name="Castelle C.J."/>
            <person name="Probst A.J."/>
            <person name="Thomas B.C."/>
            <person name="Singh A."/>
            <person name="Wilkins M.J."/>
            <person name="Karaoz U."/>
            <person name="Brodie E.L."/>
            <person name="Williams K.H."/>
            <person name="Hubbard S.S."/>
            <person name="Banfield J.F."/>
        </authorList>
    </citation>
    <scope>NUCLEOTIDE SEQUENCE [LARGE SCALE GENOMIC DNA]</scope>
</reference>
<evidence type="ECO:0000313" key="7">
    <source>
        <dbReference type="EMBL" id="OGN34390.1"/>
    </source>
</evidence>
<evidence type="ECO:0000259" key="6">
    <source>
        <dbReference type="Pfam" id="PF07992"/>
    </source>
</evidence>
<dbReference type="GO" id="GO:0016668">
    <property type="term" value="F:oxidoreductase activity, acting on a sulfur group of donors, NAD(P) as acceptor"/>
    <property type="evidence" value="ECO:0007669"/>
    <property type="project" value="UniProtKB-ARBA"/>
</dbReference>
<organism evidence="7 8">
    <name type="scientific">Candidatus Yanofskybacteria bacterium RIFCSPLOWO2_12_FULL_43_11b</name>
    <dbReference type="NCBI Taxonomy" id="1802710"/>
    <lineage>
        <taxon>Bacteria</taxon>
        <taxon>Candidatus Yanofskyibacteriota</taxon>
    </lineage>
</organism>
<dbReference type="InterPro" id="IPR008255">
    <property type="entry name" value="Pyr_nucl-diS_OxRdtase_2_AS"/>
</dbReference>
<dbReference type="SUPFAM" id="SSF51905">
    <property type="entry name" value="FAD/NAD(P)-binding domain"/>
    <property type="match status" value="1"/>
</dbReference>
<dbReference type="PROSITE" id="PS00573">
    <property type="entry name" value="PYRIDINE_REDOX_2"/>
    <property type="match status" value="1"/>
</dbReference>
<dbReference type="PANTHER" id="PTHR48105">
    <property type="entry name" value="THIOREDOXIN REDUCTASE 1-RELATED-RELATED"/>
    <property type="match status" value="1"/>
</dbReference>
<dbReference type="PRINTS" id="PR00368">
    <property type="entry name" value="FADPNR"/>
</dbReference>
<gene>
    <name evidence="7" type="ORF">A3G51_03310</name>
</gene>
<dbReference type="AlphaFoldDB" id="A0A1F8HB40"/>
<dbReference type="Gene3D" id="3.50.50.60">
    <property type="entry name" value="FAD/NAD(P)-binding domain"/>
    <property type="match status" value="2"/>
</dbReference>